<gene>
    <name evidence="2" type="ORF">KTH89_15635</name>
</gene>
<comment type="caution">
    <text evidence="2">The sequence shown here is derived from an EMBL/GenBank/DDBJ whole genome shotgun (WGS) entry which is preliminary data.</text>
</comment>
<dbReference type="EMBL" id="JAHQCW010000027">
    <property type="protein sequence ID" value="MBU9737975.1"/>
    <property type="molecule type" value="Genomic_DNA"/>
</dbReference>
<reference evidence="2" key="1">
    <citation type="submission" date="2021-06" db="EMBL/GenBank/DDBJ databases">
        <title>Description of novel taxa of the family Lachnospiraceae.</title>
        <authorList>
            <person name="Chaplin A.V."/>
            <person name="Sokolova S.R."/>
            <person name="Pikina A.P."/>
            <person name="Korzhanova M."/>
            <person name="Belova V."/>
            <person name="Korostin D."/>
            <person name="Efimov B.A."/>
        </authorList>
    </citation>
    <scope>NUCLEOTIDE SEQUENCE</scope>
    <source>
        <strain evidence="2">ASD5720</strain>
    </source>
</reference>
<dbReference type="PROSITE" id="PS51186">
    <property type="entry name" value="GNAT"/>
    <property type="match status" value="1"/>
</dbReference>
<keyword evidence="2" id="KW-0808">Transferase</keyword>
<protein>
    <submittedName>
        <fullName evidence="2">GNAT family N-acetyltransferase</fullName>
        <ecNumber evidence="2">2.3.1.-</ecNumber>
    </submittedName>
</protein>
<sequence>MVRAMTIEDYDGVYRLWNRIQGMGIRSIDDSREGVARFLNRNPGLSVVALEDGKIVGSILCGHDGRRGCFYHVCVDEDYRHRGIGTEMANTAMEALKKEKINKVTLIAFRRNEVGNLFWNKEGFAYRTDLNYYDMSLNEENITTFVE</sequence>
<dbReference type="SUPFAM" id="SSF55729">
    <property type="entry name" value="Acyl-CoA N-acyltransferases (Nat)"/>
    <property type="match status" value="1"/>
</dbReference>
<dbReference type="Pfam" id="PF00583">
    <property type="entry name" value="Acetyltransf_1"/>
    <property type="match status" value="1"/>
</dbReference>
<organism evidence="2 3">
    <name type="scientific">Diplocloster agilis</name>
    <dbReference type="NCBI Taxonomy" id="2850323"/>
    <lineage>
        <taxon>Bacteria</taxon>
        <taxon>Bacillati</taxon>
        <taxon>Bacillota</taxon>
        <taxon>Clostridia</taxon>
        <taxon>Lachnospirales</taxon>
        <taxon>Lachnospiraceae</taxon>
        <taxon>Diplocloster</taxon>
    </lineage>
</organism>
<accession>A0A949JZA4</accession>
<dbReference type="GO" id="GO:0016747">
    <property type="term" value="F:acyltransferase activity, transferring groups other than amino-acyl groups"/>
    <property type="evidence" value="ECO:0007669"/>
    <property type="project" value="InterPro"/>
</dbReference>
<dbReference type="RefSeq" id="WP_158342576.1">
    <property type="nucleotide sequence ID" value="NZ_JAHQCW010000027.1"/>
</dbReference>
<dbReference type="EC" id="2.3.1.-" evidence="2"/>
<feature type="domain" description="N-acetyltransferase" evidence="1">
    <location>
        <begin position="1"/>
        <end position="140"/>
    </location>
</feature>
<evidence type="ECO:0000313" key="2">
    <source>
        <dbReference type="EMBL" id="MBU9737975.1"/>
    </source>
</evidence>
<name>A0A949JZA4_9FIRM</name>
<keyword evidence="2" id="KW-0012">Acyltransferase</keyword>
<evidence type="ECO:0000313" key="3">
    <source>
        <dbReference type="Proteomes" id="UP000712157"/>
    </source>
</evidence>
<evidence type="ECO:0000259" key="1">
    <source>
        <dbReference type="PROSITE" id="PS51186"/>
    </source>
</evidence>
<keyword evidence="3" id="KW-1185">Reference proteome</keyword>
<dbReference type="AlphaFoldDB" id="A0A949JZA4"/>
<dbReference type="Proteomes" id="UP000712157">
    <property type="component" value="Unassembled WGS sequence"/>
</dbReference>
<dbReference type="InterPro" id="IPR000182">
    <property type="entry name" value="GNAT_dom"/>
</dbReference>
<proteinExistence type="predicted"/>
<dbReference type="InterPro" id="IPR016181">
    <property type="entry name" value="Acyl_CoA_acyltransferase"/>
</dbReference>
<dbReference type="CDD" id="cd04301">
    <property type="entry name" value="NAT_SF"/>
    <property type="match status" value="1"/>
</dbReference>
<dbReference type="Gene3D" id="3.40.630.30">
    <property type="match status" value="1"/>
</dbReference>